<dbReference type="EMBL" id="LR796859">
    <property type="protein sequence ID" value="CAB4170683.1"/>
    <property type="molecule type" value="Genomic_DNA"/>
</dbReference>
<evidence type="ECO:0000313" key="1">
    <source>
        <dbReference type="EMBL" id="CAB4154489.1"/>
    </source>
</evidence>
<accession>A0A6J5RWI1</accession>
<protein>
    <submittedName>
        <fullName evidence="3">Uncharacterized protein</fullName>
    </submittedName>
</protein>
<sequence>MKLIILALALVASNLAVSQCNGTQSFTLTPPPVNNTYQPGQVVTMCYTMTSYPQLGSNWIEGFDLTLGAGWASIVPQTAPINCQGGGGQWIWFNSNATPIGTVGPGYFFDLNGDGVTSDDFGDSGSCTWTFCVILTVAQVCTIEDLAIAVTAGPDGLWGSWNSTTCDGVVPFTVFNGVIDPSLPSIGAISHN</sequence>
<dbReference type="EMBL" id="LR796625">
    <property type="protein sequence ID" value="CAB4154489.1"/>
    <property type="molecule type" value="Genomic_DNA"/>
</dbReference>
<organism evidence="3">
    <name type="scientific">uncultured Caudovirales phage</name>
    <dbReference type="NCBI Taxonomy" id="2100421"/>
    <lineage>
        <taxon>Viruses</taxon>
        <taxon>Duplodnaviria</taxon>
        <taxon>Heunggongvirae</taxon>
        <taxon>Uroviricota</taxon>
        <taxon>Caudoviricetes</taxon>
        <taxon>Peduoviridae</taxon>
        <taxon>Maltschvirus</taxon>
        <taxon>Maltschvirus maltsch</taxon>
    </lineage>
</organism>
<reference evidence="3" key="1">
    <citation type="submission" date="2020-05" db="EMBL/GenBank/DDBJ databases">
        <authorList>
            <person name="Chiriac C."/>
            <person name="Salcher M."/>
            <person name="Ghai R."/>
            <person name="Kavagutti S V."/>
        </authorList>
    </citation>
    <scope>NUCLEOTIDE SEQUENCE</scope>
</reference>
<dbReference type="EMBL" id="LR797270">
    <property type="protein sequence ID" value="CAB4198496.1"/>
    <property type="molecule type" value="Genomic_DNA"/>
</dbReference>
<evidence type="ECO:0000313" key="2">
    <source>
        <dbReference type="EMBL" id="CAB4170683.1"/>
    </source>
</evidence>
<evidence type="ECO:0000313" key="3">
    <source>
        <dbReference type="EMBL" id="CAB4198496.1"/>
    </source>
</evidence>
<name>A0A6J5RWI1_9CAUD</name>
<gene>
    <name evidence="3" type="ORF">UFOVP1307_118</name>
    <name evidence="1" type="ORF">UFOVP651_5</name>
    <name evidence="2" type="ORF">UFOVP902_84</name>
</gene>
<proteinExistence type="predicted"/>